<keyword evidence="4 7" id="KW-0256">Endoplasmic reticulum</keyword>
<sequence length="120" mass="13330">MHMSRGQRLASLGLGLLVAWTSTCLLANQGRIRSLVLLVCSTIMTSIVSRLLDFNSPTCLLNPMSGRMQAPVFSFLILGVYLLVRLVHGVYTFNSYPSAIPELHLEVEEARRDLARKGVR</sequence>
<comment type="subcellular location">
    <subcellularLocation>
        <location evidence="1 7">Endoplasmic reticulum membrane</location>
        <topology evidence="1 7">Multi-pass membrane protein</topology>
    </subcellularLocation>
</comment>
<dbReference type="GO" id="GO:0005789">
    <property type="term" value="C:endoplasmic reticulum membrane"/>
    <property type="evidence" value="ECO:0007669"/>
    <property type="project" value="UniProtKB-SubCell"/>
</dbReference>
<dbReference type="InterPro" id="IPR013174">
    <property type="entry name" value="DPM3"/>
</dbReference>
<comment type="pathway">
    <text evidence="7">Protein modification; protein glycosylation.</text>
</comment>
<reference evidence="8 9" key="1">
    <citation type="journal article" date="2021" name="Sci. Rep.">
        <title>Genome sequencing of the multicellular alga Astrephomene provides insights into convergent evolution of germ-soma differentiation.</title>
        <authorList>
            <person name="Yamashita S."/>
            <person name="Yamamoto K."/>
            <person name="Matsuzaki R."/>
            <person name="Suzuki S."/>
            <person name="Yamaguchi H."/>
            <person name="Hirooka S."/>
            <person name="Minakuchi Y."/>
            <person name="Miyagishima S."/>
            <person name="Kawachi M."/>
            <person name="Toyoda A."/>
            <person name="Nozaki H."/>
        </authorList>
    </citation>
    <scope>NUCLEOTIDE SEQUENCE [LARGE SCALE GENOMIC DNA]</scope>
    <source>
        <strain evidence="8 9">NIES-4017</strain>
    </source>
</reference>
<keyword evidence="9" id="KW-1185">Reference proteome</keyword>
<feature type="transmembrane region" description="Helical" evidence="7">
    <location>
        <begin position="72"/>
        <end position="91"/>
    </location>
</feature>
<comment type="similarity">
    <text evidence="2 7">Belongs to the DPM3 family.</text>
</comment>
<feature type="transmembrane region" description="Helical" evidence="7">
    <location>
        <begin position="34"/>
        <end position="52"/>
    </location>
</feature>
<name>A0AAD3HS52_9CHLO</name>
<keyword evidence="6 7" id="KW-0472">Membrane</keyword>
<evidence type="ECO:0000313" key="8">
    <source>
        <dbReference type="EMBL" id="GFR50615.1"/>
    </source>
</evidence>
<keyword evidence="3 7" id="KW-0812">Transmembrane</keyword>
<dbReference type="Proteomes" id="UP001054857">
    <property type="component" value="Unassembled WGS sequence"/>
</dbReference>
<comment type="function">
    <text evidence="7">Stabilizer subunit of the dolichol-phosphate mannose (DPM) synthase complex; tethers catalytic subunit to the ER.</text>
</comment>
<evidence type="ECO:0000256" key="1">
    <source>
        <dbReference type="ARBA" id="ARBA00004477"/>
    </source>
</evidence>
<dbReference type="AlphaFoldDB" id="A0AAD3HS52"/>
<evidence type="ECO:0000256" key="3">
    <source>
        <dbReference type="ARBA" id="ARBA00022692"/>
    </source>
</evidence>
<evidence type="ECO:0000256" key="2">
    <source>
        <dbReference type="ARBA" id="ARBA00010430"/>
    </source>
</evidence>
<protein>
    <recommendedName>
        <fullName evidence="7">Dolichol-phosphate mannosyltransferase subunit 3</fullName>
    </recommendedName>
</protein>
<evidence type="ECO:0000313" key="9">
    <source>
        <dbReference type="Proteomes" id="UP001054857"/>
    </source>
</evidence>
<comment type="subunit">
    <text evidence="7">Component of the dolichol-phosphate mannose (DPM) synthase complex.</text>
</comment>
<evidence type="ECO:0000256" key="6">
    <source>
        <dbReference type="ARBA" id="ARBA00023136"/>
    </source>
</evidence>
<evidence type="ECO:0000256" key="7">
    <source>
        <dbReference type="RuleBase" id="RU365085"/>
    </source>
</evidence>
<dbReference type="Pfam" id="PF08285">
    <property type="entry name" value="DPM3"/>
    <property type="match status" value="1"/>
</dbReference>
<gene>
    <name evidence="8" type="ORF">Agub_g12698</name>
</gene>
<comment type="caution">
    <text evidence="8">The sequence shown here is derived from an EMBL/GenBank/DDBJ whole genome shotgun (WGS) entry which is preliminary data.</text>
</comment>
<keyword evidence="5 7" id="KW-1133">Transmembrane helix</keyword>
<organism evidence="8 9">
    <name type="scientific">Astrephomene gubernaculifera</name>
    <dbReference type="NCBI Taxonomy" id="47775"/>
    <lineage>
        <taxon>Eukaryota</taxon>
        <taxon>Viridiplantae</taxon>
        <taxon>Chlorophyta</taxon>
        <taxon>core chlorophytes</taxon>
        <taxon>Chlorophyceae</taxon>
        <taxon>CS clade</taxon>
        <taxon>Chlamydomonadales</taxon>
        <taxon>Astrephomenaceae</taxon>
        <taxon>Astrephomene</taxon>
    </lineage>
</organism>
<proteinExistence type="inferred from homology"/>
<accession>A0AAD3HS52</accession>
<dbReference type="EMBL" id="BMAR01000039">
    <property type="protein sequence ID" value="GFR50615.1"/>
    <property type="molecule type" value="Genomic_DNA"/>
</dbReference>
<evidence type="ECO:0000256" key="4">
    <source>
        <dbReference type="ARBA" id="ARBA00022824"/>
    </source>
</evidence>
<evidence type="ECO:0000256" key="5">
    <source>
        <dbReference type="ARBA" id="ARBA00022989"/>
    </source>
</evidence>